<reference evidence="4" key="1">
    <citation type="journal article" date="2019" name="Int. J. Syst. Evol. Microbiol.">
        <title>The Global Catalogue of Microorganisms (GCM) 10K type strain sequencing project: providing services to taxonomists for standard genome sequencing and annotation.</title>
        <authorList>
            <consortium name="The Broad Institute Genomics Platform"/>
            <consortium name="The Broad Institute Genome Sequencing Center for Infectious Disease"/>
            <person name="Wu L."/>
            <person name="Ma J."/>
        </authorList>
    </citation>
    <scope>NUCLEOTIDE SEQUENCE [LARGE SCALE GENOMIC DNA]</scope>
    <source>
        <strain evidence="4">CGMCC 4.6997</strain>
    </source>
</reference>
<gene>
    <name evidence="3" type="ORF">ACFPJ4_05410</name>
</gene>
<protein>
    <recommendedName>
        <fullName evidence="2">PH domain-containing protein</fullName>
    </recommendedName>
</protein>
<keyword evidence="1" id="KW-0812">Transmembrane</keyword>
<dbReference type="RefSeq" id="WP_386739260.1">
    <property type="nucleotide sequence ID" value="NZ_JBHSMG010000001.1"/>
</dbReference>
<keyword evidence="1" id="KW-0472">Membrane</keyword>
<evidence type="ECO:0000313" key="3">
    <source>
        <dbReference type="EMBL" id="MFC5501679.1"/>
    </source>
</evidence>
<sequence length="177" mass="18419">MDRVVPGLIVAAFLVLVFGLMAIGWRTRRRRQADVVGLAPVPPGSATALLTEDLLYVATTRADSPLDRIAVAGLGFRSRAVLTVTAAGIELRLAAQQPGFIPVTALEGVGRATWTIDRVVGNDGLVFVRWSAPAEATGSPEAPGARTSLDSYFRSADPAALVAAITELIPTTAGAEA</sequence>
<feature type="domain" description="PH" evidence="2">
    <location>
        <begin position="40"/>
        <end position="165"/>
    </location>
</feature>
<dbReference type="InterPro" id="IPR057446">
    <property type="entry name" value="PH_bac"/>
</dbReference>
<name>A0ABW0NPG8_9MICO</name>
<proteinExistence type="predicted"/>
<keyword evidence="1" id="KW-1133">Transmembrane helix</keyword>
<organism evidence="3 4">
    <name type="scientific">Lysinimonas soli</name>
    <dbReference type="NCBI Taxonomy" id="1074233"/>
    <lineage>
        <taxon>Bacteria</taxon>
        <taxon>Bacillati</taxon>
        <taxon>Actinomycetota</taxon>
        <taxon>Actinomycetes</taxon>
        <taxon>Micrococcales</taxon>
        <taxon>Microbacteriaceae</taxon>
        <taxon>Lysinimonas</taxon>
    </lineage>
</organism>
<dbReference type="EMBL" id="JBHSMG010000001">
    <property type="protein sequence ID" value="MFC5501679.1"/>
    <property type="molecule type" value="Genomic_DNA"/>
</dbReference>
<keyword evidence="4" id="KW-1185">Reference proteome</keyword>
<dbReference type="Pfam" id="PF25362">
    <property type="entry name" value="bPH_11"/>
    <property type="match status" value="1"/>
</dbReference>
<comment type="caution">
    <text evidence="3">The sequence shown here is derived from an EMBL/GenBank/DDBJ whole genome shotgun (WGS) entry which is preliminary data.</text>
</comment>
<dbReference type="Proteomes" id="UP001596039">
    <property type="component" value="Unassembled WGS sequence"/>
</dbReference>
<evidence type="ECO:0000256" key="1">
    <source>
        <dbReference type="SAM" id="Phobius"/>
    </source>
</evidence>
<accession>A0ABW0NPG8</accession>
<evidence type="ECO:0000259" key="2">
    <source>
        <dbReference type="Pfam" id="PF25362"/>
    </source>
</evidence>
<feature type="transmembrane region" description="Helical" evidence="1">
    <location>
        <begin position="6"/>
        <end position="25"/>
    </location>
</feature>
<evidence type="ECO:0000313" key="4">
    <source>
        <dbReference type="Proteomes" id="UP001596039"/>
    </source>
</evidence>